<organism evidence="3 4">
    <name type="scientific">Anaeromicropila populeti</name>
    <dbReference type="NCBI Taxonomy" id="37658"/>
    <lineage>
        <taxon>Bacteria</taxon>
        <taxon>Bacillati</taxon>
        <taxon>Bacillota</taxon>
        <taxon>Clostridia</taxon>
        <taxon>Lachnospirales</taxon>
        <taxon>Lachnospiraceae</taxon>
        <taxon>Anaeromicropila</taxon>
    </lineage>
</organism>
<evidence type="ECO:0000256" key="1">
    <source>
        <dbReference type="SAM" id="Phobius"/>
    </source>
</evidence>
<protein>
    <submittedName>
        <fullName evidence="3">TadE-like protein</fullName>
    </submittedName>
</protein>
<evidence type="ECO:0000259" key="2">
    <source>
        <dbReference type="Pfam" id="PF07811"/>
    </source>
</evidence>
<feature type="transmembrane region" description="Helical" evidence="1">
    <location>
        <begin position="12"/>
        <end position="39"/>
    </location>
</feature>
<reference evidence="3 4" key="1">
    <citation type="submission" date="2016-10" db="EMBL/GenBank/DDBJ databases">
        <authorList>
            <person name="de Groot N.N."/>
        </authorList>
    </citation>
    <scope>NUCLEOTIDE SEQUENCE [LARGE SCALE GENOMIC DNA]</scope>
    <source>
        <strain evidence="3 4">743A</strain>
    </source>
</reference>
<evidence type="ECO:0000313" key="4">
    <source>
        <dbReference type="Proteomes" id="UP000199659"/>
    </source>
</evidence>
<dbReference type="OrthoDB" id="1766790at2"/>
<evidence type="ECO:0000313" key="3">
    <source>
        <dbReference type="EMBL" id="SFS06275.1"/>
    </source>
</evidence>
<name>A0A1I6LS07_9FIRM</name>
<dbReference type="Proteomes" id="UP000199659">
    <property type="component" value="Unassembled WGS sequence"/>
</dbReference>
<dbReference type="RefSeq" id="WP_092563923.1">
    <property type="nucleotide sequence ID" value="NZ_FOYZ01000020.1"/>
</dbReference>
<keyword evidence="4" id="KW-1185">Reference proteome</keyword>
<keyword evidence="1" id="KW-0812">Transmembrane</keyword>
<keyword evidence="1" id="KW-0472">Membrane</keyword>
<dbReference type="InterPro" id="IPR012495">
    <property type="entry name" value="TadE-like_dom"/>
</dbReference>
<sequence length="284" mass="32030">MKQIILNEKGSMTVEAAIVFPIFIFAVISIVFFFQIILFQLQLQYGLNQTAREISQYSYIYKEYEQTNKANSYKEENLPEEATSVVNKIASSSIVKVQMNDFFSKSNIHPSFVSGGVKGISYSFSSVLKKTDNIDLVAYYKVKIPVPVFSIQKFSVVQRVYTRGFVGTNLIGEPNSSSHSDTDTIMVYITETGTVYHRNLSCRHLCVDIQSCSIIDIKSKRNLSGGKYYPCEKCCKNCLENQTVYITEDGKCYHSSITCPGLKRTVKVVPLSSVSNYRPCKRCG</sequence>
<proteinExistence type="predicted"/>
<accession>A0A1I6LS07</accession>
<dbReference type="EMBL" id="FOYZ01000020">
    <property type="protein sequence ID" value="SFS06275.1"/>
    <property type="molecule type" value="Genomic_DNA"/>
</dbReference>
<dbReference type="AlphaFoldDB" id="A0A1I6LS07"/>
<feature type="domain" description="TadE-like" evidence="2">
    <location>
        <begin position="10"/>
        <end position="52"/>
    </location>
</feature>
<keyword evidence="1" id="KW-1133">Transmembrane helix</keyword>
<dbReference type="STRING" id="37658.SAMN05661086_03526"/>
<gene>
    <name evidence="3" type="ORF">SAMN05661086_03526</name>
</gene>
<dbReference type="Pfam" id="PF07811">
    <property type="entry name" value="TadE"/>
    <property type="match status" value="1"/>
</dbReference>